<reference evidence="3 4" key="1">
    <citation type="journal article" date="2014" name="Mol. Biol. Evol.">
        <title>Massive expansion of Ubiquitination-related gene families within the Chlamydiae.</title>
        <authorList>
            <person name="Domman D."/>
            <person name="Collingro A."/>
            <person name="Lagkouvardos I."/>
            <person name="Gehre L."/>
            <person name="Weinmaier T."/>
            <person name="Rattei T."/>
            <person name="Subtil A."/>
            <person name="Horn M."/>
        </authorList>
    </citation>
    <scope>NUCLEOTIDE SEQUENCE [LARGE SCALE GENOMIC DNA]</scope>
    <source>
        <strain evidence="3 4">OEW1</strain>
    </source>
</reference>
<gene>
    <name evidence="3" type="ORF">DB43_GG00070</name>
</gene>
<evidence type="ECO:0000313" key="3">
    <source>
        <dbReference type="EMBL" id="KIA77428.1"/>
    </source>
</evidence>
<evidence type="ECO:0000256" key="1">
    <source>
        <dbReference type="SAM" id="MobiDB-lite"/>
    </source>
</evidence>
<keyword evidence="2" id="KW-0732">Signal</keyword>
<sequence>MIQLSKCFASFALVLMTTQSLQGEILTAHPLPIPTNFKSTAAGPTGPTGPAGPQGATGATGPQGQSAVTPNYAFYYNPNSQLSIYAGETINLTILDPENAGGFTAPINGGVSIPQSGAYAISYSVFTNVKNAVIALAVNGKALPKTSVSGPLNQNTLILRLNAGDILTLTNGLLSGPINALSVSTNTRLPTVPISLTLQQIGF</sequence>
<dbReference type="AlphaFoldDB" id="A0A0C1EBJ5"/>
<dbReference type="PATRIC" id="fig|83552.4.peg.1390"/>
<comment type="caution">
    <text evidence="3">The sequence shown here is derived from an EMBL/GenBank/DDBJ whole genome shotgun (WGS) entry which is preliminary data.</text>
</comment>
<organism evidence="3 4">
    <name type="scientific">Parachlamydia acanthamoebae</name>
    <dbReference type="NCBI Taxonomy" id="83552"/>
    <lineage>
        <taxon>Bacteria</taxon>
        <taxon>Pseudomonadati</taxon>
        <taxon>Chlamydiota</taxon>
        <taxon>Chlamydiia</taxon>
        <taxon>Parachlamydiales</taxon>
        <taxon>Parachlamydiaceae</taxon>
        <taxon>Parachlamydia</taxon>
    </lineage>
</organism>
<feature type="chain" id="PRO_5002144069" description="BclA C-terminal domain-containing protein" evidence="2">
    <location>
        <begin position="23"/>
        <end position="203"/>
    </location>
</feature>
<dbReference type="Proteomes" id="UP000031307">
    <property type="component" value="Unassembled WGS sequence"/>
</dbReference>
<feature type="signal peptide" evidence="2">
    <location>
        <begin position="1"/>
        <end position="22"/>
    </location>
</feature>
<proteinExistence type="predicted"/>
<protein>
    <recommendedName>
        <fullName evidence="5">BclA C-terminal domain-containing protein</fullName>
    </recommendedName>
</protein>
<dbReference type="OMA" id="QANMVIL"/>
<dbReference type="Gene3D" id="2.60.120.40">
    <property type="match status" value="1"/>
</dbReference>
<evidence type="ECO:0000313" key="4">
    <source>
        <dbReference type="Proteomes" id="UP000031307"/>
    </source>
</evidence>
<feature type="region of interest" description="Disordered" evidence="1">
    <location>
        <begin position="37"/>
        <end position="64"/>
    </location>
</feature>
<dbReference type="RefSeq" id="WP_013925244.1">
    <property type="nucleotide sequence ID" value="NZ_BAWW01000008.1"/>
</dbReference>
<name>A0A0C1EBJ5_9BACT</name>
<feature type="compositionally biased region" description="Low complexity" evidence="1">
    <location>
        <begin position="51"/>
        <end position="64"/>
    </location>
</feature>
<dbReference type="InterPro" id="IPR008983">
    <property type="entry name" value="Tumour_necrosis_fac-like_dom"/>
</dbReference>
<evidence type="ECO:0000256" key="2">
    <source>
        <dbReference type="SAM" id="SignalP"/>
    </source>
</evidence>
<accession>A0A0C1EBJ5</accession>
<evidence type="ECO:0008006" key="5">
    <source>
        <dbReference type="Google" id="ProtNLM"/>
    </source>
</evidence>
<dbReference type="EMBL" id="JSAM01000076">
    <property type="protein sequence ID" value="KIA77428.1"/>
    <property type="molecule type" value="Genomic_DNA"/>
</dbReference>